<dbReference type="PROSITE" id="PS50830">
    <property type="entry name" value="TNASE_3"/>
    <property type="match status" value="1"/>
</dbReference>
<evidence type="ECO:0000313" key="2">
    <source>
        <dbReference type="EMBL" id="WNO25880.1"/>
    </source>
</evidence>
<dbReference type="SMART" id="SM00318">
    <property type="entry name" value="SNc"/>
    <property type="match status" value="1"/>
</dbReference>
<evidence type="ECO:0000313" key="3">
    <source>
        <dbReference type="Proteomes" id="UP001304441"/>
    </source>
</evidence>
<sequence>MYEYQAEVVRWVDGDTVYLTVDLGFRMSSTTSFRLYGIDTPERGRPGAKDASARAAELAPAGSEVHIRTHKDPDKYGRWLVEVEIPERFGVTVNEVLVEEGHAVGYFGGTKGVPVP</sequence>
<organism evidence="2 3">
    <name type="scientific">Arthrobacter phage Altadena</name>
    <dbReference type="NCBI Taxonomy" id="3059064"/>
    <lineage>
        <taxon>Viruses</taxon>
        <taxon>Duplodnaviria</taxon>
        <taxon>Heunggongvirae</taxon>
        <taxon>Uroviricota</taxon>
        <taxon>Caudoviricetes</taxon>
        <taxon>Berryhillviridae</taxon>
        <taxon>Altadenavirus</taxon>
        <taxon>Altadenavirus altadena</taxon>
    </lineage>
</organism>
<protein>
    <submittedName>
        <fullName evidence="2">Nuclease</fullName>
    </submittedName>
</protein>
<dbReference type="Proteomes" id="UP001304441">
    <property type="component" value="Segment"/>
</dbReference>
<evidence type="ECO:0000259" key="1">
    <source>
        <dbReference type="PROSITE" id="PS50830"/>
    </source>
</evidence>
<dbReference type="Gene3D" id="2.40.50.90">
    <property type="match status" value="1"/>
</dbReference>
<dbReference type="InterPro" id="IPR035437">
    <property type="entry name" value="SNase_OB-fold_sf"/>
</dbReference>
<accession>A0AA96HU22</accession>
<proteinExistence type="predicted"/>
<reference evidence="2 3" key="1">
    <citation type="submission" date="2023-08" db="EMBL/GenBank/DDBJ databases">
        <authorList>
            <person name="Beyer A.R."/>
            <person name="Cuttino I."/>
            <person name="Clifton D.R."/>
            <person name="Poitier J.S."/>
            <person name="White J."/>
            <person name="Ko C."/>
            <person name="Russell D.A."/>
            <person name="Jacobs-Sera D."/>
            <person name="Hatfull G.F."/>
        </authorList>
    </citation>
    <scope>NUCLEOTIDE SEQUENCE [LARGE SCALE GENOMIC DNA]</scope>
</reference>
<keyword evidence="3" id="KW-1185">Reference proteome</keyword>
<feature type="domain" description="TNase-like" evidence="1">
    <location>
        <begin position="2"/>
        <end position="103"/>
    </location>
</feature>
<name>A0AA96HU22_9CAUD</name>
<dbReference type="SUPFAM" id="SSF50199">
    <property type="entry name" value="Staphylococcal nuclease"/>
    <property type="match status" value="1"/>
</dbReference>
<dbReference type="Pfam" id="PF00565">
    <property type="entry name" value="SNase"/>
    <property type="match status" value="1"/>
</dbReference>
<dbReference type="EMBL" id="OR521058">
    <property type="protein sequence ID" value="WNO25880.1"/>
    <property type="molecule type" value="Genomic_DNA"/>
</dbReference>
<gene>
    <name evidence="2" type="primary">58</name>
    <name evidence="2" type="ORF">SEA_ALTADENA_58</name>
</gene>
<dbReference type="InterPro" id="IPR016071">
    <property type="entry name" value="Staphylococal_nuclease_OB-fold"/>
</dbReference>